<dbReference type="HOGENOM" id="CLU_207731_0_0_9"/>
<comment type="caution">
    <text evidence="1">The sequence shown here is derived from an EMBL/GenBank/DDBJ whole genome shotgun (WGS) entry which is preliminary data.</text>
</comment>
<name>G9YR71_FLAPL</name>
<accession>G9YR71</accession>
<gene>
    <name evidence="1" type="ORF">HMPREF0372_02014</name>
</gene>
<sequence length="45" mass="5052">MLVTDGKSGPPWPHFFLRLSASLRQFPNSTLLKQRTNGGLYYAGK</sequence>
<evidence type="ECO:0000313" key="1">
    <source>
        <dbReference type="EMBL" id="EHM49953.1"/>
    </source>
</evidence>
<dbReference type="Proteomes" id="UP000004459">
    <property type="component" value="Unassembled WGS sequence"/>
</dbReference>
<organism evidence="1 2">
    <name type="scientific">Flavonifractor plautii ATCC 29863</name>
    <dbReference type="NCBI Taxonomy" id="411475"/>
    <lineage>
        <taxon>Bacteria</taxon>
        <taxon>Bacillati</taxon>
        <taxon>Bacillota</taxon>
        <taxon>Clostridia</taxon>
        <taxon>Eubacteriales</taxon>
        <taxon>Oscillospiraceae</taxon>
        <taxon>Flavonifractor</taxon>
    </lineage>
</organism>
<dbReference type="EMBL" id="AGCK01000156">
    <property type="protein sequence ID" value="EHM49953.1"/>
    <property type="molecule type" value="Genomic_DNA"/>
</dbReference>
<reference evidence="1 2" key="1">
    <citation type="submission" date="2011-08" db="EMBL/GenBank/DDBJ databases">
        <authorList>
            <person name="Weinstock G."/>
            <person name="Sodergren E."/>
            <person name="Clifton S."/>
            <person name="Fulton L."/>
            <person name="Fulton B."/>
            <person name="Courtney L."/>
            <person name="Fronick C."/>
            <person name="Harrison M."/>
            <person name="Strong C."/>
            <person name="Farmer C."/>
            <person name="Delahaunty K."/>
            <person name="Markovic C."/>
            <person name="Hall O."/>
            <person name="Minx P."/>
            <person name="Tomlinson C."/>
            <person name="Mitreva M."/>
            <person name="Hou S."/>
            <person name="Chen J."/>
            <person name="Wollam A."/>
            <person name="Pepin K.H."/>
            <person name="Johnson M."/>
            <person name="Bhonagiri V."/>
            <person name="Zhang X."/>
            <person name="Suruliraj S."/>
            <person name="Warren W."/>
            <person name="Chinwalla A."/>
            <person name="Mardis E.R."/>
            <person name="Wilson R.K."/>
        </authorList>
    </citation>
    <scope>NUCLEOTIDE SEQUENCE [LARGE SCALE GENOMIC DNA]</scope>
    <source>
        <strain evidence="1 2">ATCC 29863</strain>
    </source>
</reference>
<dbReference type="AlphaFoldDB" id="G9YR71"/>
<proteinExistence type="predicted"/>
<protein>
    <submittedName>
        <fullName evidence="1">Uncharacterized protein</fullName>
    </submittedName>
</protein>
<evidence type="ECO:0000313" key="2">
    <source>
        <dbReference type="Proteomes" id="UP000004459"/>
    </source>
</evidence>